<dbReference type="SUPFAM" id="SSF69318">
    <property type="entry name" value="Integrin alpha N-terminal domain"/>
    <property type="match status" value="1"/>
</dbReference>
<dbReference type="InterPro" id="IPR036514">
    <property type="entry name" value="SGNH_hydro_sf"/>
</dbReference>
<dbReference type="PANTHER" id="PTHR30383:SF5">
    <property type="entry name" value="SGNH HYDROLASE-TYPE ESTERASE DOMAIN-CONTAINING PROTEIN"/>
    <property type="match status" value="1"/>
</dbReference>
<dbReference type="GO" id="GO:0004622">
    <property type="term" value="F:phosphatidylcholine lysophospholipase activity"/>
    <property type="evidence" value="ECO:0007669"/>
    <property type="project" value="TreeGrafter"/>
</dbReference>
<comment type="caution">
    <text evidence="4">The sequence shown here is derived from an EMBL/GenBank/DDBJ whole genome shotgun (WGS) entry which is preliminary data.</text>
</comment>
<accession>H0EWC6</accession>
<organism evidence="4 5">
    <name type="scientific">Glarea lozoyensis (strain ATCC 74030 / MF5533)</name>
    <dbReference type="NCBI Taxonomy" id="1104152"/>
    <lineage>
        <taxon>Eukaryota</taxon>
        <taxon>Fungi</taxon>
        <taxon>Dikarya</taxon>
        <taxon>Ascomycota</taxon>
        <taxon>Pezizomycotina</taxon>
        <taxon>Leotiomycetes</taxon>
        <taxon>Helotiales</taxon>
        <taxon>Helotiaceae</taxon>
        <taxon>Glarea</taxon>
    </lineage>
</organism>
<evidence type="ECO:0000256" key="2">
    <source>
        <dbReference type="SAM" id="MobiDB-lite"/>
    </source>
</evidence>
<dbReference type="Proteomes" id="UP000005446">
    <property type="component" value="Unassembled WGS sequence"/>
</dbReference>
<dbReference type="Pfam" id="PF13517">
    <property type="entry name" value="FG-GAP_3"/>
    <property type="match status" value="2"/>
</dbReference>
<name>H0EWC6_GLAL7</name>
<evidence type="ECO:0000259" key="3">
    <source>
        <dbReference type="Pfam" id="PF13472"/>
    </source>
</evidence>
<dbReference type="InterPro" id="IPR028994">
    <property type="entry name" value="Integrin_alpha_N"/>
</dbReference>
<evidence type="ECO:0000313" key="4">
    <source>
        <dbReference type="EMBL" id="EHK97168.1"/>
    </source>
</evidence>
<dbReference type="EMBL" id="AGUE01000207">
    <property type="protein sequence ID" value="EHK97168.1"/>
    <property type="molecule type" value="Genomic_DNA"/>
</dbReference>
<dbReference type="InterPro" id="IPR051532">
    <property type="entry name" value="Ester_Hydrolysis_Enzymes"/>
</dbReference>
<dbReference type="AlphaFoldDB" id="H0EWC6"/>
<feature type="domain" description="SGNH hydrolase-type esterase" evidence="3">
    <location>
        <begin position="123"/>
        <end position="298"/>
    </location>
</feature>
<dbReference type="OrthoDB" id="3915838at2759"/>
<dbReference type="SUPFAM" id="SSF52266">
    <property type="entry name" value="SGNH hydrolase"/>
    <property type="match status" value="1"/>
</dbReference>
<proteinExistence type="predicted"/>
<keyword evidence="5" id="KW-1185">Reference proteome</keyword>
<dbReference type="InterPro" id="IPR013517">
    <property type="entry name" value="FG-GAP"/>
</dbReference>
<dbReference type="Gene3D" id="3.40.50.1110">
    <property type="entry name" value="SGNH hydrolase"/>
    <property type="match status" value="1"/>
</dbReference>
<gene>
    <name evidence="4" type="ORF">M7I_7089</name>
</gene>
<reference evidence="4 5" key="1">
    <citation type="journal article" date="2012" name="Eukaryot. Cell">
        <title>Genome sequence of the fungus Glarea lozoyensis: the first genome sequence of a species from the Helotiaceae family.</title>
        <authorList>
            <person name="Youssar L."/>
            <person name="Gruening B.A."/>
            <person name="Erxleben A."/>
            <person name="Guenther S."/>
            <person name="Huettel W."/>
        </authorList>
    </citation>
    <scope>NUCLEOTIDE SEQUENCE [LARGE SCALE GENOMIC DNA]</scope>
    <source>
        <strain evidence="5">ATCC 74030 / MF5533</strain>
    </source>
</reference>
<evidence type="ECO:0000313" key="5">
    <source>
        <dbReference type="Proteomes" id="UP000005446"/>
    </source>
</evidence>
<sequence length="621" mass="66596">MKSEIKLRQTGTRGLGITFKFATERKHFTDVIDMNQNPYDQTGRRVYGAELVEAFAKRFPQYTHKNDDFYNDGRTPTDGETSNPNPTLHSYQEISDDEAIAFSAGDYTPFGFLGGKKLRILPLGDSITYGFKSSDGNGYRQALKTILEGTGNTVEMIGTVQAGTMANNNNEGHNAATIDQVATYTGAYGQRPNVILLHVGTNDLNLHLDPSSAPQRLDSLVEKLISACPDATIIVARIIPSTDSGLASLISEYNKAITERMRDRALRREQNVIIVDMPSGVRVQDMADGLHPSDAGYDKMAVKWAIALTAANSMGWVQDPVAPTEVSVPSAPSCEREFVLHSQEVPLTQELFQSTKKCDIEMVKSPTATAVHFADLNGDGRVEYLHVDSIGAVTAFLNLGSPNQGGEAGKVTWLPQGTIATGVGGTRGSVQFADINGDGRAEYLWVHEDGSVDCWLNLGGPDNGPNAGKVGWLPQGTIATGIGKDGAGVRFADINGDGRAEYLYVYEDGSVEAYLNAGGPDNGPNAAKVIWLPQGKIATGVGMGRENVIFADVNGDKRADYLAVSRTDGSVKLWRNGGPLDKGSNDAKVVWIERGTIATGVGTNGKGVQFADLNGDRRADC</sequence>
<dbReference type="PANTHER" id="PTHR30383">
    <property type="entry name" value="THIOESTERASE 1/PROTEASE 1/LYSOPHOSPHOLIPASE L1"/>
    <property type="match status" value="1"/>
</dbReference>
<keyword evidence="1" id="KW-0732">Signal</keyword>
<protein>
    <recommendedName>
        <fullName evidence="3">SGNH hydrolase-type esterase domain-containing protein</fullName>
    </recommendedName>
</protein>
<evidence type="ECO:0000256" key="1">
    <source>
        <dbReference type="ARBA" id="ARBA00022729"/>
    </source>
</evidence>
<dbReference type="InParanoid" id="H0EWC6"/>
<feature type="compositionally biased region" description="Polar residues" evidence="2">
    <location>
        <begin position="78"/>
        <end position="89"/>
    </location>
</feature>
<feature type="region of interest" description="Disordered" evidence="2">
    <location>
        <begin position="66"/>
        <end position="89"/>
    </location>
</feature>
<dbReference type="Pfam" id="PF13472">
    <property type="entry name" value="Lipase_GDSL_2"/>
    <property type="match status" value="1"/>
</dbReference>
<dbReference type="HOGENOM" id="CLU_014085_0_0_1"/>
<dbReference type="CDD" id="cd01833">
    <property type="entry name" value="XynB_like"/>
    <property type="match status" value="1"/>
</dbReference>
<dbReference type="InterPro" id="IPR013830">
    <property type="entry name" value="SGNH_hydro"/>
</dbReference>